<accession>A0ABN2SKF9</accession>
<dbReference type="InterPro" id="IPR010310">
    <property type="entry name" value="T7SS_ESAT-6-like"/>
</dbReference>
<evidence type="ECO:0008006" key="3">
    <source>
        <dbReference type="Google" id="ProtNLM"/>
    </source>
</evidence>
<evidence type="ECO:0000313" key="1">
    <source>
        <dbReference type="EMBL" id="GAA1988121.1"/>
    </source>
</evidence>
<organism evidence="1 2">
    <name type="scientific">Amycolatopsis minnesotensis</name>
    <dbReference type="NCBI Taxonomy" id="337894"/>
    <lineage>
        <taxon>Bacteria</taxon>
        <taxon>Bacillati</taxon>
        <taxon>Actinomycetota</taxon>
        <taxon>Actinomycetes</taxon>
        <taxon>Pseudonocardiales</taxon>
        <taxon>Pseudonocardiaceae</taxon>
        <taxon>Amycolatopsis</taxon>
    </lineage>
</organism>
<dbReference type="Pfam" id="PF06013">
    <property type="entry name" value="WXG100"/>
    <property type="match status" value="1"/>
</dbReference>
<gene>
    <name evidence="1" type="ORF">GCM10009754_77750</name>
</gene>
<dbReference type="Gene3D" id="1.10.287.1060">
    <property type="entry name" value="ESAT-6-like"/>
    <property type="match status" value="1"/>
</dbReference>
<sequence>MALDDGVSATPGTRTACDRFEAASATAAARLGAVGAELAALRSTWRGRAAPKFGKAMDEWERQAEIVVAELDHMVAVLGRGSTGPVVTSDPCGVSSC</sequence>
<comment type="caution">
    <text evidence="1">The sequence shown here is derived from an EMBL/GenBank/DDBJ whole genome shotgun (WGS) entry which is preliminary data.</text>
</comment>
<name>A0ABN2SKF9_9PSEU</name>
<proteinExistence type="predicted"/>
<dbReference type="Proteomes" id="UP001501116">
    <property type="component" value="Unassembled WGS sequence"/>
</dbReference>
<keyword evidence="2" id="KW-1185">Reference proteome</keyword>
<reference evidence="1 2" key="1">
    <citation type="journal article" date="2019" name="Int. J. Syst. Evol. Microbiol.">
        <title>The Global Catalogue of Microorganisms (GCM) 10K type strain sequencing project: providing services to taxonomists for standard genome sequencing and annotation.</title>
        <authorList>
            <consortium name="The Broad Institute Genomics Platform"/>
            <consortium name="The Broad Institute Genome Sequencing Center for Infectious Disease"/>
            <person name="Wu L."/>
            <person name="Ma J."/>
        </authorList>
    </citation>
    <scope>NUCLEOTIDE SEQUENCE [LARGE SCALE GENOMIC DNA]</scope>
    <source>
        <strain evidence="1 2">JCM 14545</strain>
    </source>
</reference>
<dbReference type="SUPFAM" id="SSF140453">
    <property type="entry name" value="EsxAB dimer-like"/>
    <property type="match status" value="1"/>
</dbReference>
<evidence type="ECO:0000313" key="2">
    <source>
        <dbReference type="Proteomes" id="UP001501116"/>
    </source>
</evidence>
<dbReference type="RefSeq" id="WP_344430395.1">
    <property type="nucleotide sequence ID" value="NZ_BAAANN010000048.1"/>
</dbReference>
<protein>
    <recommendedName>
        <fullName evidence="3">WXG100 family type VII secretion target</fullName>
    </recommendedName>
</protein>
<dbReference type="InterPro" id="IPR036689">
    <property type="entry name" value="ESAT-6-like_sf"/>
</dbReference>
<dbReference type="EMBL" id="BAAANN010000048">
    <property type="protein sequence ID" value="GAA1988121.1"/>
    <property type="molecule type" value="Genomic_DNA"/>
</dbReference>